<dbReference type="PANTHER" id="PTHR21192">
    <property type="entry name" value="NUCLEAR PROTEIN E3-3"/>
    <property type="match status" value="1"/>
</dbReference>
<comment type="caution">
    <text evidence="1">The sequence shown here is derived from an EMBL/GenBank/DDBJ whole genome shotgun (WGS) entry which is preliminary data.</text>
</comment>
<dbReference type="Proteomes" id="UP000548632">
    <property type="component" value="Unassembled WGS sequence"/>
</dbReference>
<evidence type="ECO:0008006" key="3">
    <source>
        <dbReference type="Google" id="ProtNLM"/>
    </source>
</evidence>
<dbReference type="SUPFAM" id="SSF64076">
    <property type="entry name" value="MTH938-like"/>
    <property type="match status" value="1"/>
</dbReference>
<sequence>MSIQLLPTHHHQSITAYTATSITVAGHEFQHSFMIGTELAPRIWDAANIMTITSAHLEYLLVNSPQIVLLGIGNRQQFLDPKVYAILYERGIGLEMMTTGAACRTYNILIGEGRRVTAGFLLD</sequence>
<organism evidence="1 2">
    <name type="scientific">Thiospirillum jenense</name>
    <dbReference type="NCBI Taxonomy" id="1653858"/>
    <lineage>
        <taxon>Bacteria</taxon>
        <taxon>Pseudomonadati</taxon>
        <taxon>Pseudomonadota</taxon>
        <taxon>Gammaproteobacteria</taxon>
        <taxon>Chromatiales</taxon>
        <taxon>Chromatiaceae</taxon>
        <taxon>Thiospirillum</taxon>
    </lineage>
</organism>
<reference evidence="1 2" key="1">
    <citation type="journal article" date="2020" name="Arch. Microbiol.">
        <title>The genome sequence of the giant phototrophic gammaproteobacterium Thiospirillum jenense gives insight into its physiological properties and phylogenetic relationships.</title>
        <authorList>
            <person name="Imhoff J.F."/>
            <person name="Meyer T.E."/>
            <person name="Kyndt J.A."/>
        </authorList>
    </citation>
    <scope>NUCLEOTIDE SEQUENCE [LARGE SCALE GENOMIC DNA]</scope>
    <source>
        <strain evidence="1 2">DSM 216</strain>
    </source>
</reference>
<dbReference type="Gene3D" id="3.40.1230.10">
    <property type="entry name" value="MTH938-like"/>
    <property type="match status" value="1"/>
</dbReference>
<dbReference type="PANTHER" id="PTHR21192:SF2">
    <property type="entry name" value="NADH DEHYDROGENASE [UBIQUINONE] 1 ALPHA SUBCOMPLEX ASSEMBLY FACTOR 3"/>
    <property type="match status" value="1"/>
</dbReference>
<dbReference type="RefSeq" id="WP_182581890.1">
    <property type="nucleotide sequence ID" value="NZ_JABVCQ010000002.1"/>
</dbReference>
<dbReference type="InterPro" id="IPR007523">
    <property type="entry name" value="NDUFAF3/AAMDC"/>
</dbReference>
<evidence type="ECO:0000313" key="1">
    <source>
        <dbReference type="EMBL" id="MBB1124781.1"/>
    </source>
</evidence>
<evidence type="ECO:0000313" key="2">
    <source>
        <dbReference type="Proteomes" id="UP000548632"/>
    </source>
</evidence>
<dbReference type="EMBL" id="JABVCQ010000002">
    <property type="protein sequence ID" value="MBB1124781.1"/>
    <property type="molecule type" value="Genomic_DNA"/>
</dbReference>
<accession>A0A839H4M6</accession>
<dbReference type="Pfam" id="PF04430">
    <property type="entry name" value="DUF498"/>
    <property type="match status" value="1"/>
</dbReference>
<dbReference type="InterPro" id="IPR036748">
    <property type="entry name" value="MTH938-like_sf"/>
</dbReference>
<proteinExistence type="predicted"/>
<keyword evidence="2" id="KW-1185">Reference proteome</keyword>
<dbReference type="AlphaFoldDB" id="A0A839H4M6"/>
<gene>
    <name evidence="1" type="ORF">HUK38_00870</name>
</gene>
<protein>
    <recommendedName>
        <fullName evidence="3">Xcc1710-like domain-containing protein</fullName>
    </recommendedName>
</protein>
<name>A0A839H4M6_9GAMM</name>